<evidence type="ECO:0000256" key="3">
    <source>
        <dbReference type="ARBA" id="ARBA00023237"/>
    </source>
</evidence>
<keyword evidence="2 4" id="KW-0472">Membrane</keyword>
<reference evidence="7" key="1">
    <citation type="journal article" date="2019" name="Int. J. Syst. Evol. Microbiol.">
        <title>The Global Catalogue of Microorganisms (GCM) 10K type strain sequencing project: providing services to taxonomists for standard genome sequencing and annotation.</title>
        <authorList>
            <consortium name="The Broad Institute Genomics Platform"/>
            <consortium name="The Broad Institute Genome Sequencing Center for Infectious Disease"/>
            <person name="Wu L."/>
            <person name="Ma J."/>
        </authorList>
    </citation>
    <scope>NUCLEOTIDE SEQUENCE [LARGE SCALE GENOMIC DNA]</scope>
    <source>
        <strain evidence="7">KCTC 15012</strain>
    </source>
</reference>
<comment type="subcellular location">
    <subcellularLocation>
        <location evidence="1">Cell outer membrane</location>
    </subcellularLocation>
</comment>
<evidence type="ECO:0000256" key="1">
    <source>
        <dbReference type="ARBA" id="ARBA00004442"/>
    </source>
</evidence>
<evidence type="ECO:0000313" key="6">
    <source>
        <dbReference type="EMBL" id="MFD2233094.1"/>
    </source>
</evidence>
<comment type="caution">
    <text evidence="6">The sequence shown here is derived from an EMBL/GenBank/DDBJ whole genome shotgun (WGS) entry which is preliminary data.</text>
</comment>
<name>A0ABW5C6Y2_9PROT</name>
<dbReference type="PANTHER" id="PTHR30329">
    <property type="entry name" value="STATOR ELEMENT OF FLAGELLAR MOTOR COMPLEX"/>
    <property type="match status" value="1"/>
</dbReference>
<dbReference type="Gene3D" id="3.30.1330.60">
    <property type="entry name" value="OmpA-like domain"/>
    <property type="match status" value="2"/>
</dbReference>
<evidence type="ECO:0000259" key="5">
    <source>
        <dbReference type="PROSITE" id="PS51123"/>
    </source>
</evidence>
<dbReference type="RefSeq" id="WP_377314878.1">
    <property type="nucleotide sequence ID" value="NZ_JBHUIY010000006.1"/>
</dbReference>
<dbReference type="PROSITE" id="PS51123">
    <property type="entry name" value="OMPA_2"/>
    <property type="match status" value="2"/>
</dbReference>
<dbReference type="PRINTS" id="PR01021">
    <property type="entry name" value="OMPADOMAIN"/>
</dbReference>
<evidence type="ECO:0000313" key="7">
    <source>
        <dbReference type="Proteomes" id="UP001597296"/>
    </source>
</evidence>
<dbReference type="PANTHER" id="PTHR30329:SF21">
    <property type="entry name" value="LIPOPROTEIN YIAD-RELATED"/>
    <property type="match status" value="1"/>
</dbReference>
<dbReference type="InterPro" id="IPR006664">
    <property type="entry name" value="OMP_bac"/>
</dbReference>
<feature type="domain" description="OmpA-like" evidence="5">
    <location>
        <begin position="307"/>
        <end position="415"/>
    </location>
</feature>
<dbReference type="CDD" id="cd07185">
    <property type="entry name" value="OmpA_C-like"/>
    <property type="match status" value="1"/>
</dbReference>
<keyword evidence="3" id="KW-0998">Cell outer membrane</keyword>
<gene>
    <name evidence="6" type="ORF">ACFSNB_04690</name>
</gene>
<dbReference type="Proteomes" id="UP001597296">
    <property type="component" value="Unassembled WGS sequence"/>
</dbReference>
<dbReference type="InterPro" id="IPR036737">
    <property type="entry name" value="OmpA-like_sf"/>
</dbReference>
<dbReference type="PROSITE" id="PS51257">
    <property type="entry name" value="PROKAR_LIPOPROTEIN"/>
    <property type="match status" value="1"/>
</dbReference>
<keyword evidence="7" id="KW-1185">Reference proteome</keyword>
<protein>
    <submittedName>
        <fullName evidence="6">OmpA family protein</fullName>
    </submittedName>
</protein>
<sequence>MKNIVQWAGICAAATMAACALPDEVADVQDVLGSRAESGTPFTRALFQEYQAYTRSEVQSEVEWVDAAATARKAQRVAAGEVVAPEDPAGWSVPAARRPELAAAHERLLGYLAGGAADRVPAATAKVQVAFDCWLEQESEGRPNGSCRSTFLAHEPILKQARAKGEQVAEAQRRYVVTFALGSAELTPQAAQTVAEAAAAQAQLRAPFVAVAGYTDTVGSADLNLRLARQRADVVAAELVRKGVPPGLISEDALGESHLAVATGANVAEQRNRRVEIALAGLAWGRGGYGGYAYGDRGYGYGWGGHGWGGYGYHGYAVFFATGSSRLTSDSVERLKQVVADQKALNPKVVRVVGFTDRTGSPVANARLADARARAVAAELSRLGGSAAVTESRAGSGWGPSDNGHARRVEILFDY</sequence>
<organism evidence="6 7">
    <name type="scientific">Phaeospirillum tilakii</name>
    <dbReference type="NCBI Taxonomy" id="741673"/>
    <lineage>
        <taxon>Bacteria</taxon>
        <taxon>Pseudomonadati</taxon>
        <taxon>Pseudomonadota</taxon>
        <taxon>Alphaproteobacteria</taxon>
        <taxon>Rhodospirillales</taxon>
        <taxon>Rhodospirillaceae</taxon>
        <taxon>Phaeospirillum</taxon>
    </lineage>
</organism>
<feature type="domain" description="OmpA-like" evidence="5">
    <location>
        <begin position="166"/>
        <end position="283"/>
    </location>
</feature>
<proteinExistence type="predicted"/>
<dbReference type="SUPFAM" id="SSF103088">
    <property type="entry name" value="OmpA-like"/>
    <property type="match status" value="2"/>
</dbReference>
<accession>A0ABW5C6Y2</accession>
<evidence type="ECO:0000256" key="2">
    <source>
        <dbReference type="ARBA" id="ARBA00023136"/>
    </source>
</evidence>
<evidence type="ECO:0000256" key="4">
    <source>
        <dbReference type="PROSITE-ProRule" id="PRU00473"/>
    </source>
</evidence>
<dbReference type="InterPro" id="IPR006665">
    <property type="entry name" value="OmpA-like"/>
</dbReference>
<dbReference type="Pfam" id="PF00691">
    <property type="entry name" value="OmpA"/>
    <property type="match status" value="2"/>
</dbReference>
<dbReference type="EMBL" id="JBHUIY010000006">
    <property type="protein sequence ID" value="MFD2233094.1"/>
    <property type="molecule type" value="Genomic_DNA"/>
</dbReference>
<dbReference type="InterPro" id="IPR050330">
    <property type="entry name" value="Bact_OuterMem_StrucFunc"/>
</dbReference>